<evidence type="ECO:0000313" key="2">
    <source>
        <dbReference type="EMBL" id="KAK0155374.1"/>
    </source>
</evidence>
<reference evidence="2" key="1">
    <citation type="journal article" date="2023" name="Front. Mar. Sci.">
        <title>A new Merluccius polli reference genome to investigate the effects of global change in West African waters.</title>
        <authorList>
            <person name="Mateo J.L."/>
            <person name="Blanco-Fernandez C."/>
            <person name="Garcia-Vazquez E."/>
            <person name="Machado-Schiaffino G."/>
        </authorList>
    </citation>
    <scope>NUCLEOTIDE SEQUENCE</scope>
    <source>
        <strain evidence="2">C29</strain>
        <tissue evidence="2">Fin</tissue>
    </source>
</reference>
<evidence type="ECO:0000313" key="3">
    <source>
        <dbReference type="Proteomes" id="UP001174136"/>
    </source>
</evidence>
<dbReference type="AlphaFoldDB" id="A0AA47NBI7"/>
<dbReference type="EMBL" id="JAOPHQ010000288">
    <property type="protein sequence ID" value="KAK0155374.1"/>
    <property type="molecule type" value="Genomic_DNA"/>
</dbReference>
<organism evidence="2 3">
    <name type="scientific">Merluccius polli</name>
    <name type="common">Benguela hake</name>
    <name type="synonym">Merluccius cadenati</name>
    <dbReference type="NCBI Taxonomy" id="89951"/>
    <lineage>
        <taxon>Eukaryota</taxon>
        <taxon>Metazoa</taxon>
        <taxon>Chordata</taxon>
        <taxon>Craniata</taxon>
        <taxon>Vertebrata</taxon>
        <taxon>Euteleostomi</taxon>
        <taxon>Actinopterygii</taxon>
        <taxon>Neopterygii</taxon>
        <taxon>Teleostei</taxon>
        <taxon>Neoteleostei</taxon>
        <taxon>Acanthomorphata</taxon>
        <taxon>Zeiogadaria</taxon>
        <taxon>Gadariae</taxon>
        <taxon>Gadiformes</taxon>
        <taxon>Gadoidei</taxon>
        <taxon>Merlucciidae</taxon>
        <taxon>Merluccius</taxon>
    </lineage>
</organism>
<dbReference type="PANTHER" id="PTHR46888:SF13">
    <property type="entry name" value="RIBONUCLEASE H"/>
    <property type="match status" value="1"/>
</dbReference>
<protein>
    <submittedName>
        <fullName evidence="2">Uncharacterized protein</fullName>
    </submittedName>
</protein>
<name>A0AA47NBI7_MERPO</name>
<evidence type="ECO:0000256" key="1">
    <source>
        <dbReference type="SAM" id="Phobius"/>
    </source>
</evidence>
<keyword evidence="1" id="KW-0472">Membrane</keyword>
<dbReference type="Proteomes" id="UP001174136">
    <property type="component" value="Unassembled WGS sequence"/>
</dbReference>
<keyword evidence="1" id="KW-1133">Transmembrane helix</keyword>
<sequence>MDQWLRNTLTTMRRSKLTSWSRNIFGGSSGIFIVGLHVGLAVSCSVQGALIKARLKECVVDMLVGKAVLGLTVFSPCSDASADIQAGAEAKPPATLPRFNPVSPTLSMSSPDARLKVRLARLRMEAESGERQAEREHQLEIRRIEAEKEFRESEIDSYFGVFERIAVSMQWPKEVWPLLLQCKLSGKAQEVLASISLEGIEMGFVPVPLHLVHLKCDLVSGIFKVGVRHNLLVRGVQFIMGNDIAGGRVLPMLEVLDCPEANAEDELAERFPGIFPVGAVTRAQSRPLSNVVDLSDSFLVPVGDTNEVTGSTPVPPPQPDKSSAVECAGLSLDPLPLPITRDKLGFFVFGKTATERIKETVDELHNFCRVDGFSWKFRRRKELAPQGSWQRLGSMLQELVELVWCSWLVDLVEELRQMPQMKTPGMLQ</sequence>
<proteinExistence type="predicted"/>
<keyword evidence="1" id="KW-0812">Transmembrane</keyword>
<keyword evidence="3" id="KW-1185">Reference proteome</keyword>
<dbReference type="PANTHER" id="PTHR46888">
    <property type="entry name" value="ZINC KNUCKLE DOMAINCONTAINING PROTEIN-RELATED"/>
    <property type="match status" value="1"/>
</dbReference>
<accession>A0AA47NBI7</accession>
<feature type="transmembrane region" description="Helical" evidence="1">
    <location>
        <begin position="20"/>
        <end position="42"/>
    </location>
</feature>
<comment type="caution">
    <text evidence="2">The sequence shown here is derived from an EMBL/GenBank/DDBJ whole genome shotgun (WGS) entry which is preliminary data.</text>
</comment>
<gene>
    <name evidence="2" type="ORF">N1851_002278</name>
</gene>